<evidence type="ECO:0000256" key="3">
    <source>
        <dbReference type="ARBA" id="ARBA00023180"/>
    </source>
</evidence>
<dbReference type="KEGG" id="hhy:Halhy_1524"/>
<evidence type="ECO:0000256" key="1">
    <source>
        <dbReference type="ARBA" id="ARBA00022729"/>
    </source>
</evidence>
<feature type="domain" description="ASPIC/UnbV" evidence="4">
    <location>
        <begin position="525"/>
        <end position="592"/>
    </location>
</feature>
<dbReference type="InterPro" id="IPR013519">
    <property type="entry name" value="Int_alpha_beta-p"/>
</dbReference>
<evidence type="ECO:0000313" key="5">
    <source>
        <dbReference type="EMBL" id="AEE49416.1"/>
    </source>
</evidence>
<dbReference type="STRING" id="760192.Halhy_1524"/>
<dbReference type="InterPro" id="IPR027039">
    <property type="entry name" value="Crtac1"/>
</dbReference>
<keyword evidence="1" id="KW-0732">Signal</keyword>
<dbReference type="OrthoDB" id="9816120at2"/>
<dbReference type="PROSITE" id="PS51257">
    <property type="entry name" value="PROKAR_LIPOPROTEIN"/>
    <property type="match status" value="1"/>
</dbReference>
<sequence>MMFLLKKGQPWVYGCLCCLLIACQKTDTKTLFTSIPVSQSKVDFSNVLTETEDLNIIEYLYYYNGGGVAAGDVNGDGLPDLFFTANQGANKLYVNQGGLRFKDVTAAAGIQQNGGWSTGVTMADVNGDGALDIYVCQVGQYKTLRGKNQLYINDGKGNFSEQAAKYGLDFVGFSTQAAFFDYDRDGNLDCYLLNHSIHDAENYSRADIRNTRDALSGDRLLRNNGDIFEDVSVAAGIYGSKIGFGLGIAIGDLNNDGWPDIYVSNDFHENDYLYYNRGDGTFVESITTSMGHTSTFSMGNDLADINNDGWLDVVTMDMKPNDEVVNKSSVGADPYNIYQTKLSYGYHYQYPRNMLQLNRGVVSGQTNPSFSEIGHLAGINASDWSWAPLLSDFDNDGWKDLFIGNGIWRRPNDLDYLKFISNSTVQRSASNQVLTEKMPLGKVANFAYRNRGDLTFEDVSAAWGLNFEGCSNGAAYADLDRDGDLDLILNNLNEPASIFENQAQTKPNQHWLQITLSTPGKNTLAFGARVRIVVDGREQIQELYSTRGFQSAVEPLLHFGLGTSKKVELLEIRWPDGKIQQLKNLPANQRLTINYQDITPSEKPLPQALIADHTDQSGLNFIHRENEHIDFDHEQLMPHMLSTQGPALAVGDVDGNGLEDVLIGGRQVFLYRQLAKGKFTGQDLLLDPQGEMVDAAFFDADLDGDLDVYLVTGGHEYTGKNPALLDVLLINDGKGKFTQNSRALPQDYADGSCVVPLDFNQDGALDLFVGSRSIFSSYGLIPPSYLYQNDGKGHFTEVSAQVAPELQKLGMVSAACTIQQAEDLQLVVVGEWMPVSIFTIQKGKLNLSQIPNSEGWWNTVAIADYDQDGKPDLLLGNLGLNSELKASPEQPVELFVKDFDQNYQTDPILAYFKQGRRYTYMNKDELTSQLTILKKQFLEYRPFAECGFEQVFSAEMLKGAVQHRAITFASSWGKYLGNGQYALTALPMEAQFAPIFNFTQADLDGDGQKEILSVGNWHGIRPSLGRYDADYGCVLTRKGKKWTAMNPAQSGFWVNGQGRKLATLADGSVLVARNNLGLMIWGK</sequence>
<reference evidence="5 6" key="1">
    <citation type="journal article" date="2011" name="Stand. Genomic Sci.">
        <title>Complete genome sequence of Haliscomenobacter hydrossis type strain (O).</title>
        <authorList>
            <consortium name="US DOE Joint Genome Institute (JGI-PGF)"/>
            <person name="Daligault H."/>
            <person name="Lapidus A."/>
            <person name="Zeytun A."/>
            <person name="Nolan M."/>
            <person name="Lucas S."/>
            <person name="Del Rio T.G."/>
            <person name="Tice H."/>
            <person name="Cheng J.F."/>
            <person name="Tapia R."/>
            <person name="Han C."/>
            <person name="Goodwin L."/>
            <person name="Pitluck S."/>
            <person name="Liolios K."/>
            <person name="Pagani I."/>
            <person name="Ivanova N."/>
            <person name="Huntemann M."/>
            <person name="Mavromatis K."/>
            <person name="Mikhailova N."/>
            <person name="Pati A."/>
            <person name="Chen A."/>
            <person name="Palaniappan K."/>
            <person name="Land M."/>
            <person name="Hauser L."/>
            <person name="Brambilla E.M."/>
            <person name="Rohde M."/>
            <person name="Verbarg S."/>
            <person name="Goker M."/>
            <person name="Bristow J."/>
            <person name="Eisen J.A."/>
            <person name="Markowitz V."/>
            <person name="Hugenholtz P."/>
            <person name="Kyrpides N.C."/>
            <person name="Klenk H.P."/>
            <person name="Woyke T."/>
        </authorList>
    </citation>
    <scope>NUCLEOTIDE SEQUENCE [LARGE SCALE GENOMIC DNA]</scope>
    <source>
        <strain evidence="6">ATCC 27775 / DSM 1100 / LMG 10767 / O</strain>
    </source>
</reference>
<protein>
    <submittedName>
        <fullName evidence="5">ASPIC/UnbV domain protein</fullName>
    </submittedName>
</protein>
<dbReference type="EMBL" id="CP002691">
    <property type="protein sequence ID" value="AEE49416.1"/>
    <property type="molecule type" value="Genomic_DNA"/>
</dbReference>
<evidence type="ECO:0000256" key="2">
    <source>
        <dbReference type="ARBA" id="ARBA00022737"/>
    </source>
</evidence>
<dbReference type="Pfam" id="PF07593">
    <property type="entry name" value="UnbV_ASPIC"/>
    <property type="match status" value="1"/>
</dbReference>
<accession>F4KYH5</accession>
<dbReference type="PANTHER" id="PTHR16026">
    <property type="entry name" value="CARTILAGE ACIDIC PROTEIN 1"/>
    <property type="match status" value="1"/>
</dbReference>
<dbReference type="AlphaFoldDB" id="F4KYH5"/>
<keyword evidence="3" id="KW-0325">Glycoprotein</keyword>
<evidence type="ECO:0000259" key="4">
    <source>
        <dbReference type="Pfam" id="PF07593"/>
    </source>
</evidence>
<dbReference type="InterPro" id="IPR028994">
    <property type="entry name" value="Integrin_alpha_N"/>
</dbReference>
<dbReference type="Proteomes" id="UP000008461">
    <property type="component" value="Chromosome"/>
</dbReference>
<evidence type="ECO:0000313" key="6">
    <source>
        <dbReference type="Proteomes" id="UP000008461"/>
    </source>
</evidence>
<dbReference type="HOGENOM" id="CLU_281416_0_0_10"/>
<dbReference type="InterPro" id="IPR011519">
    <property type="entry name" value="UnbV_ASPIC"/>
</dbReference>
<reference key="2">
    <citation type="submission" date="2011-04" db="EMBL/GenBank/DDBJ databases">
        <title>Complete sequence of chromosome of Haliscomenobacter hydrossis DSM 1100.</title>
        <authorList>
            <consortium name="US DOE Joint Genome Institute (JGI-PGF)"/>
            <person name="Lucas S."/>
            <person name="Han J."/>
            <person name="Lapidus A."/>
            <person name="Bruce D."/>
            <person name="Goodwin L."/>
            <person name="Pitluck S."/>
            <person name="Peters L."/>
            <person name="Kyrpides N."/>
            <person name="Mavromatis K."/>
            <person name="Ivanova N."/>
            <person name="Ovchinnikova G."/>
            <person name="Pagani I."/>
            <person name="Daligault H."/>
            <person name="Detter J.C."/>
            <person name="Han C."/>
            <person name="Land M."/>
            <person name="Hauser L."/>
            <person name="Markowitz V."/>
            <person name="Cheng J.-F."/>
            <person name="Hugenholtz P."/>
            <person name="Woyke T."/>
            <person name="Wu D."/>
            <person name="Verbarg S."/>
            <person name="Frueling A."/>
            <person name="Brambilla E."/>
            <person name="Klenk H.-P."/>
            <person name="Eisen J.A."/>
        </authorList>
    </citation>
    <scope>NUCLEOTIDE SEQUENCE</scope>
    <source>
        <strain>DSM 1100</strain>
    </source>
</reference>
<dbReference type="Gene3D" id="2.130.10.130">
    <property type="entry name" value="Integrin alpha, N-terminal"/>
    <property type="match status" value="4"/>
</dbReference>
<dbReference type="RefSeq" id="WP_013763970.1">
    <property type="nucleotide sequence ID" value="NC_015510.1"/>
</dbReference>
<dbReference type="SMART" id="SM00191">
    <property type="entry name" value="Int_alpha"/>
    <property type="match status" value="3"/>
</dbReference>
<name>F4KYH5_HALH1</name>
<organism evidence="5 6">
    <name type="scientific">Haliscomenobacter hydrossis (strain ATCC 27775 / DSM 1100 / LMG 10767 / O)</name>
    <dbReference type="NCBI Taxonomy" id="760192"/>
    <lineage>
        <taxon>Bacteria</taxon>
        <taxon>Pseudomonadati</taxon>
        <taxon>Bacteroidota</taxon>
        <taxon>Saprospiria</taxon>
        <taxon>Saprospirales</taxon>
        <taxon>Haliscomenobacteraceae</taxon>
        <taxon>Haliscomenobacter</taxon>
    </lineage>
</organism>
<proteinExistence type="predicted"/>
<gene>
    <name evidence="5" type="ordered locus">Halhy_1524</name>
</gene>
<dbReference type="Pfam" id="PF13517">
    <property type="entry name" value="FG-GAP_3"/>
    <property type="match status" value="4"/>
</dbReference>
<keyword evidence="6" id="KW-1185">Reference proteome</keyword>
<dbReference type="InterPro" id="IPR013517">
    <property type="entry name" value="FG-GAP"/>
</dbReference>
<keyword evidence="2" id="KW-0677">Repeat</keyword>
<dbReference type="SUPFAM" id="SSF69318">
    <property type="entry name" value="Integrin alpha N-terminal domain"/>
    <property type="match status" value="2"/>
</dbReference>
<dbReference type="eggNOG" id="COG4888">
    <property type="taxonomic scope" value="Bacteria"/>
</dbReference>
<dbReference type="PANTHER" id="PTHR16026:SF0">
    <property type="entry name" value="CARTILAGE ACIDIC PROTEIN 1"/>
    <property type="match status" value="1"/>
</dbReference>